<keyword evidence="1" id="KW-0472">Membrane</keyword>
<evidence type="ECO:0000313" key="2">
    <source>
        <dbReference type="EMBL" id="VDP61596.1"/>
    </source>
</evidence>
<feature type="transmembrane region" description="Helical" evidence="1">
    <location>
        <begin position="12"/>
        <end position="30"/>
    </location>
</feature>
<name>A0A183KN30_9TREM</name>
<dbReference type="EMBL" id="UZAK01038675">
    <property type="protein sequence ID" value="VDP61596.1"/>
    <property type="molecule type" value="Genomic_DNA"/>
</dbReference>
<gene>
    <name evidence="2" type="ORF">SCUD_LOCUS16456</name>
</gene>
<dbReference type="AlphaFoldDB" id="A0A183KN30"/>
<reference evidence="4" key="1">
    <citation type="submission" date="2016-06" db="UniProtKB">
        <authorList>
            <consortium name="WormBaseParasite"/>
        </authorList>
    </citation>
    <scope>IDENTIFICATION</scope>
</reference>
<dbReference type="Proteomes" id="UP000279833">
    <property type="component" value="Unassembled WGS sequence"/>
</dbReference>
<organism evidence="4">
    <name type="scientific">Schistosoma curassoni</name>
    <dbReference type="NCBI Taxonomy" id="6186"/>
    <lineage>
        <taxon>Eukaryota</taxon>
        <taxon>Metazoa</taxon>
        <taxon>Spiralia</taxon>
        <taxon>Lophotrochozoa</taxon>
        <taxon>Platyhelminthes</taxon>
        <taxon>Trematoda</taxon>
        <taxon>Digenea</taxon>
        <taxon>Strigeidida</taxon>
        <taxon>Schistosomatoidea</taxon>
        <taxon>Schistosomatidae</taxon>
        <taxon>Schistosoma</taxon>
    </lineage>
</organism>
<sequence length="51" mass="6113">MNVVCANWNQSFLVLIEAIIILMMFLKTYGQYVELHVMLFHVEIQFHQIMI</sequence>
<dbReference type="WBParaSite" id="SCUD_0001645901-mRNA-1">
    <property type="protein sequence ID" value="SCUD_0001645901-mRNA-1"/>
    <property type="gene ID" value="SCUD_0001645901"/>
</dbReference>
<evidence type="ECO:0000313" key="4">
    <source>
        <dbReference type="WBParaSite" id="SCUD_0001645901-mRNA-1"/>
    </source>
</evidence>
<evidence type="ECO:0000256" key="1">
    <source>
        <dbReference type="SAM" id="Phobius"/>
    </source>
</evidence>
<protein>
    <submittedName>
        <fullName evidence="2 4">Uncharacterized protein</fullName>
    </submittedName>
</protein>
<keyword evidence="1" id="KW-1133">Transmembrane helix</keyword>
<accession>A0A183KN30</accession>
<evidence type="ECO:0000313" key="3">
    <source>
        <dbReference type="Proteomes" id="UP000279833"/>
    </source>
</evidence>
<keyword evidence="1" id="KW-0812">Transmembrane</keyword>
<keyword evidence="3" id="KW-1185">Reference proteome</keyword>
<reference evidence="2 3" key="2">
    <citation type="submission" date="2018-11" db="EMBL/GenBank/DDBJ databases">
        <authorList>
            <consortium name="Pathogen Informatics"/>
        </authorList>
    </citation>
    <scope>NUCLEOTIDE SEQUENCE [LARGE SCALE GENOMIC DNA]</scope>
    <source>
        <strain evidence="2">Dakar</strain>
        <strain evidence="3">Dakar, Senegal</strain>
    </source>
</reference>
<proteinExistence type="predicted"/>